<evidence type="ECO:0008006" key="4">
    <source>
        <dbReference type="Google" id="ProtNLM"/>
    </source>
</evidence>
<reference evidence="2 3" key="1">
    <citation type="submission" date="2024-04" db="EMBL/GenBank/DDBJ databases">
        <title>Draft genome sequence of Pseudoxanthomonas putridarboris WD12.</title>
        <authorList>
            <person name="Oh J."/>
        </authorList>
    </citation>
    <scope>NUCLEOTIDE SEQUENCE [LARGE SCALE GENOMIC DNA]</scope>
    <source>
        <strain evidence="2 3">WD12</strain>
    </source>
</reference>
<proteinExistence type="predicted"/>
<evidence type="ECO:0000256" key="1">
    <source>
        <dbReference type="SAM" id="SignalP"/>
    </source>
</evidence>
<evidence type="ECO:0000313" key="3">
    <source>
        <dbReference type="Proteomes" id="UP001459204"/>
    </source>
</evidence>
<name>A0ABU9IYL0_9GAMM</name>
<dbReference type="RefSeq" id="WP_341725246.1">
    <property type="nucleotide sequence ID" value="NZ_JBBWWT010000002.1"/>
</dbReference>
<accession>A0ABU9IYL0</accession>
<evidence type="ECO:0000313" key="2">
    <source>
        <dbReference type="EMBL" id="MEL1264070.1"/>
    </source>
</evidence>
<feature type="signal peptide" evidence="1">
    <location>
        <begin position="1"/>
        <end position="21"/>
    </location>
</feature>
<dbReference type="EMBL" id="JBBWWT010000002">
    <property type="protein sequence ID" value="MEL1264070.1"/>
    <property type="molecule type" value="Genomic_DNA"/>
</dbReference>
<keyword evidence="3" id="KW-1185">Reference proteome</keyword>
<protein>
    <recommendedName>
        <fullName evidence="4">NlpE N-terminal domain-containing protein</fullName>
    </recommendedName>
</protein>
<keyword evidence="1" id="KW-0732">Signal</keyword>
<organism evidence="2 3">
    <name type="scientific">Pseudoxanthomonas putridarboris</name>
    <dbReference type="NCBI Taxonomy" id="752605"/>
    <lineage>
        <taxon>Bacteria</taxon>
        <taxon>Pseudomonadati</taxon>
        <taxon>Pseudomonadota</taxon>
        <taxon>Gammaproteobacteria</taxon>
        <taxon>Lysobacterales</taxon>
        <taxon>Lysobacteraceae</taxon>
        <taxon>Pseudoxanthomonas</taxon>
    </lineage>
</organism>
<comment type="caution">
    <text evidence="2">The sequence shown here is derived from an EMBL/GenBank/DDBJ whole genome shotgun (WGS) entry which is preliminary data.</text>
</comment>
<dbReference type="Proteomes" id="UP001459204">
    <property type="component" value="Unassembled WGS sequence"/>
</dbReference>
<dbReference type="PROSITE" id="PS51257">
    <property type="entry name" value="PROKAR_LIPOPROTEIN"/>
    <property type="match status" value="1"/>
</dbReference>
<gene>
    <name evidence="2" type="ORF">AAD027_06750</name>
</gene>
<sequence>MKHVPAILALCLMLASMTACRGEAPESSPETPTDGAMAIDVAASEEIPDAVSLRTDGPVPPESVEPGHLAGRFGFSNDVLDLKAADSDEAKVFDLKADGHYVFTGGVIVSREKGKWVLEENGTRLRLTPDNILPESGELLFAVTSRDKLLLLNPDGSPTNWSAGFVRIER</sequence>
<feature type="chain" id="PRO_5047299986" description="NlpE N-terminal domain-containing protein" evidence="1">
    <location>
        <begin position="22"/>
        <end position="170"/>
    </location>
</feature>